<evidence type="ECO:0000256" key="7">
    <source>
        <dbReference type="ARBA" id="ARBA00022976"/>
    </source>
</evidence>
<dbReference type="EMBL" id="KV784358">
    <property type="protein sequence ID" value="OEU16927.1"/>
    <property type="molecule type" value="Genomic_DNA"/>
</dbReference>
<keyword evidence="9" id="KW-0333">Golgi apparatus</keyword>
<evidence type="ECO:0000256" key="6">
    <source>
        <dbReference type="ARBA" id="ARBA00022824"/>
    </source>
</evidence>
<evidence type="ECO:0000256" key="4">
    <source>
        <dbReference type="ARBA" id="ARBA00022692"/>
    </source>
</evidence>
<keyword evidence="8 13" id="KW-1133">Transmembrane helix</keyword>
<evidence type="ECO:0000256" key="9">
    <source>
        <dbReference type="ARBA" id="ARBA00023034"/>
    </source>
</evidence>
<keyword evidence="6" id="KW-0256">Endoplasmic reticulum</keyword>
<feature type="transmembrane region" description="Helical" evidence="13">
    <location>
        <begin position="84"/>
        <end position="101"/>
    </location>
</feature>
<dbReference type="GO" id="GO:0007219">
    <property type="term" value="P:Notch signaling pathway"/>
    <property type="evidence" value="ECO:0007669"/>
    <property type="project" value="UniProtKB-KW"/>
</dbReference>
<dbReference type="GO" id="GO:0042500">
    <property type="term" value="F:aspartic endopeptidase activity, intramembrane cleaving"/>
    <property type="evidence" value="ECO:0007669"/>
    <property type="project" value="InterPro"/>
</dbReference>
<dbReference type="GO" id="GO:0016485">
    <property type="term" value="P:protein processing"/>
    <property type="evidence" value="ECO:0007669"/>
    <property type="project" value="InterPro"/>
</dbReference>
<dbReference type="Proteomes" id="UP000095751">
    <property type="component" value="Unassembled WGS sequence"/>
</dbReference>
<dbReference type="InterPro" id="IPR042524">
    <property type="entry name" value="Presenilin_C"/>
</dbReference>
<dbReference type="SMART" id="SM00730">
    <property type="entry name" value="PSN"/>
    <property type="match status" value="1"/>
</dbReference>
<comment type="similarity">
    <text evidence="3">Belongs to the peptidase A22A family.</text>
</comment>
<dbReference type="InterPro" id="IPR006639">
    <property type="entry name" value="Preselin/SPP"/>
</dbReference>
<comment type="subunit">
    <text evidence="12">Homodimer. Component of the gamma-secretase complex, a complex composed of a presenilin homodimer, nicastrin, aph1 and pen2.</text>
</comment>
<feature type="transmembrane region" description="Helical" evidence="13">
    <location>
        <begin position="58"/>
        <end position="77"/>
    </location>
</feature>
<proteinExistence type="inferred from homology"/>
<dbReference type="PANTHER" id="PTHR10202:SF13">
    <property type="entry name" value="PRESENILIN HOMOLOG"/>
    <property type="match status" value="1"/>
</dbReference>
<keyword evidence="15" id="KW-1185">Reference proteome</keyword>
<name>A0A1E7FFK3_9STRA</name>
<dbReference type="GO" id="GO:0044351">
    <property type="term" value="P:macropinocytosis"/>
    <property type="evidence" value="ECO:0007669"/>
    <property type="project" value="UniProtKB-ARBA"/>
</dbReference>
<evidence type="ECO:0000256" key="2">
    <source>
        <dbReference type="ARBA" id="ARBA00004653"/>
    </source>
</evidence>
<evidence type="ECO:0000256" key="1">
    <source>
        <dbReference type="ARBA" id="ARBA00004477"/>
    </source>
</evidence>
<comment type="subcellular location">
    <subcellularLocation>
        <location evidence="1">Endoplasmic reticulum membrane</location>
        <topology evidence="1">Multi-pass membrane protein</topology>
    </subcellularLocation>
    <subcellularLocation>
        <location evidence="2">Golgi apparatus membrane</location>
        <topology evidence="2">Multi-pass membrane protein</topology>
    </subcellularLocation>
</comment>
<keyword evidence="4 13" id="KW-0812">Transmembrane</keyword>
<dbReference type="GO" id="GO:0000139">
    <property type="term" value="C:Golgi membrane"/>
    <property type="evidence" value="ECO:0007669"/>
    <property type="project" value="UniProtKB-SubCell"/>
</dbReference>
<dbReference type="GO" id="GO:0005789">
    <property type="term" value="C:endoplasmic reticulum membrane"/>
    <property type="evidence" value="ECO:0007669"/>
    <property type="project" value="UniProtKB-SubCell"/>
</dbReference>
<dbReference type="OrthoDB" id="432970at2759"/>
<reference evidence="14 15" key="1">
    <citation type="submission" date="2016-09" db="EMBL/GenBank/DDBJ databases">
        <title>Extensive genetic diversity and differential bi-allelic expression allows diatom success in the polar Southern Ocean.</title>
        <authorList>
            <consortium name="DOE Joint Genome Institute"/>
            <person name="Mock T."/>
            <person name="Otillar R.P."/>
            <person name="Strauss J."/>
            <person name="Dupont C."/>
            <person name="Frickenhaus S."/>
            <person name="Maumus F."/>
            <person name="Mcmullan M."/>
            <person name="Sanges R."/>
            <person name="Schmutz J."/>
            <person name="Toseland A."/>
            <person name="Valas R."/>
            <person name="Veluchamy A."/>
            <person name="Ward B.J."/>
            <person name="Allen A."/>
            <person name="Barry K."/>
            <person name="Falciatore A."/>
            <person name="Ferrante M."/>
            <person name="Fortunato A.E."/>
            <person name="Gloeckner G."/>
            <person name="Gruber A."/>
            <person name="Hipkin R."/>
            <person name="Janech M."/>
            <person name="Kroth P."/>
            <person name="Leese F."/>
            <person name="Lindquist E."/>
            <person name="Lyon B.R."/>
            <person name="Martin J."/>
            <person name="Mayer C."/>
            <person name="Parker M."/>
            <person name="Quesneville H."/>
            <person name="Raymond J."/>
            <person name="Uhlig C."/>
            <person name="Valentin K.U."/>
            <person name="Worden A.Z."/>
            <person name="Armbrust E.V."/>
            <person name="Bowler C."/>
            <person name="Green B."/>
            <person name="Moulton V."/>
            <person name="Van Oosterhout C."/>
            <person name="Grigoriev I."/>
        </authorList>
    </citation>
    <scope>NUCLEOTIDE SEQUENCE [LARGE SCALE GENOMIC DNA]</scope>
    <source>
        <strain evidence="14 15">CCMP1102</strain>
    </source>
</reference>
<evidence type="ECO:0000256" key="12">
    <source>
        <dbReference type="ARBA" id="ARBA00066080"/>
    </source>
</evidence>
<keyword evidence="7" id="KW-0914">Notch signaling pathway</keyword>
<organism evidence="14 15">
    <name type="scientific">Fragilariopsis cylindrus CCMP1102</name>
    <dbReference type="NCBI Taxonomy" id="635003"/>
    <lineage>
        <taxon>Eukaryota</taxon>
        <taxon>Sar</taxon>
        <taxon>Stramenopiles</taxon>
        <taxon>Ochrophyta</taxon>
        <taxon>Bacillariophyta</taxon>
        <taxon>Bacillariophyceae</taxon>
        <taxon>Bacillariophycidae</taxon>
        <taxon>Bacillariales</taxon>
        <taxon>Bacillariaceae</taxon>
        <taxon>Fragilariopsis</taxon>
    </lineage>
</organism>
<sequence>MVTVIGMMTFVIVLLYKYNCMWLLIGYMMFASTSLLGFLGGHIWYVAIQIYSLPVDKMTYFLVLWNFAAVGILSIFYGKGVPKFVSQGYLICTSVILAWHLSFFDDVMAWSLLFMLAIYDLCAVLTPCGPLKALVNLMSRENAPEMPGLLYEADLPPEALKNSIRLGLGDFIFYSVMVAKAAEYSFTTFAACMLVILAGLGGTLILLSVFHHALPALPISIFLGIFFYIVTRFLIQPWVEAILLTPYYV</sequence>
<comment type="function">
    <text evidence="11">Probable catalytic subunit of the gamma-secretase complex, an endoprotease complex that catalyzes the intramembrane cleavage of integral membrane proteins such as Notch receptors. Requires the other members of the gamma-secretase complex to have a protease activity.</text>
</comment>
<evidence type="ECO:0000256" key="8">
    <source>
        <dbReference type="ARBA" id="ARBA00022989"/>
    </source>
</evidence>
<dbReference type="GO" id="GO:0070765">
    <property type="term" value="C:gamma-secretase complex"/>
    <property type="evidence" value="ECO:0007669"/>
    <property type="project" value="UniProtKB-ARBA"/>
</dbReference>
<feature type="transmembrane region" description="Helical" evidence="13">
    <location>
        <begin position="21"/>
        <end position="46"/>
    </location>
</feature>
<feature type="transmembrane region" description="Helical" evidence="13">
    <location>
        <begin position="216"/>
        <end position="235"/>
    </location>
</feature>
<evidence type="ECO:0000256" key="11">
    <source>
        <dbReference type="ARBA" id="ARBA00053367"/>
    </source>
</evidence>
<feature type="transmembrane region" description="Helical" evidence="13">
    <location>
        <begin position="186"/>
        <end position="210"/>
    </location>
</feature>
<evidence type="ECO:0000313" key="14">
    <source>
        <dbReference type="EMBL" id="OEU16927.1"/>
    </source>
</evidence>
<gene>
    <name evidence="14" type="ORF">FRACYDRAFT_225896</name>
</gene>
<protein>
    <submittedName>
        <fullName evidence="14">Presenilin-domain-containing protein</fullName>
    </submittedName>
</protein>
<dbReference type="Pfam" id="PF01080">
    <property type="entry name" value="Presenilin"/>
    <property type="match status" value="2"/>
</dbReference>
<dbReference type="AlphaFoldDB" id="A0A1E7FFK3"/>
<dbReference type="FunFam" id="1.10.472.100:FF:000003">
    <property type="entry name" value="Presenilin"/>
    <property type="match status" value="1"/>
</dbReference>
<evidence type="ECO:0000256" key="5">
    <source>
        <dbReference type="ARBA" id="ARBA00022801"/>
    </source>
</evidence>
<evidence type="ECO:0000256" key="3">
    <source>
        <dbReference type="ARBA" id="ARBA00008604"/>
    </source>
</evidence>
<feature type="transmembrane region" description="Helical" evidence="13">
    <location>
        <begin position="107"/>
        <end position="128"/>
    </location>
</feature>
<dbReference type="GO" id="GO:0006509">
    <property type="term" value="P:membrane protein ectodomain proteolysis"/>
    <property type="evidence" value="ECO:0007669"/>
    <property type="project" value="TreeGrafter"/>
</dbReference>
<accession>A0A1E7FFK3</accession>
<keyword evidence="10 13" id="KW-0472">Membrane</keyword>
<dbReference type="InterPro" id="IPR001108">
    <property type="entry name" value="Peptidase_A22A"/>
</dbReference>
<dbReference type="Gene3D" id="1.10.472.100">
    <property type="entry name" value="Presenilin"/>
    <property type="match status" value="1"/>
</dbReference>
<dbReference type="InParanoid" id="A0A1E7FFK3"/>
<dbReference type="PANTHER" id="PTHR10202">
    <property type="entry name" value="PRESENILIN"/>
    <property type="match status" value="1"/>
</dbReference>
<dbReference type="KEGG" id="fcy:FRACYDRAFT_225896"/>
<evidence type="ECO:0000313" key="15">
    <source>
        <dbReference type="Proteomes" id="UP000095751"/>
    </source>
</evidence>
<evidence type="ECO:0000256" key="10">
    <source>
        <dbReference type="ARBA" id="ARBA00023136"/>
    </source>
</evidence>
<keyword evidence="5" id="KW-0378">Hydrolase</keyword>
<evidence type="ECO:0000256" key="13">
    <source>
        <dbReference type="SAM" id="Phobius"/>
    </source>
</evidence>